<accession>A0A8S5MGF0</accession>
<keyword evidence="1" id="KW-0812">Transmembrane</keyword>
<proteinExistence type="predicted"/>
<organism evidence="2">
    <name type="scientific">Podoviridae sp. ctqve24</name>
    <dbReference type="NCBI Taxonomy" id="2826580"/>
    <lineage>
        <taxon>Viruses</taxon>
        <taxon>Duplodnaviria</taxon>
        <taxon>Heunggongvirae</taxon>
        <taxon>Uroviricota</taxon>
        <taxon>Caudoviricetes</taxon>
    </lineage>
</organism>
<evidence type="ECO:0000313" key="2">
    <source>
        <dbReference type="EMBL" id="DAD81405.1"/>
    </source>
</evidence>
<dbReference type="EMBL" id="BK014901">
    <property type="protein sequence ID" value="DAD81405.1"/>
    <property type="molecule type" value="Genomic_DNA"/>
</dbReference>
<name>A0A8S5MGF0_9CAUD</name>
<protein>
    <submittedName>
        <fullName evidence="2">Uncharacterized protein</fullName>
    </submittedName>
</protein>
<evidence type="ECO:0000256" key="1">
    <source>
        <dbReference type="SAM" id="Phobius"/>
    </source>
</evidence>
<sequence>MDGLLIILYILLGYNANQYLRRTLLGQVGVIYFNTGYYIIREIVLAAFLGMFTIPLAIIVFAFKTFLSGGK</sequence>
<keyword evidence="1" id="KW-1133">Transmembrane helix</keyword>
<feature type="transmembrane region" description="Helical" evidence="1">
    <location>
        <begin position="39"/>
        <end position="63"/>
    </location>
</feature>
<keyword evidence="1" id="KW-0472">Membrane</keyword>
<reference evidence="2" key="1">
    <citation type="journal article" date="2021" name="Proc. Natl. Acad. Sci. U.S.A.">
        <title>A Catalog of Tens of Thousands of Viruses from Human Metagenomes Reveals Hidden Associations with Chronic Diseases.</title>
        <authorList>
            <person name="Tisza M.J."/>
            <person name="Buck C.B."/>
        </authorList>
    </citation>
    <scope>NUCLEOTIDE SEQUENCE</scope>
    <source>
        <strain evidence="2">Ctqve24</strain>
    </source>
</reference>